<dbReference type="RefSeq" id="WP_110830488.1">
    <property type="nucleotide sequence ID" value="NZ_QKLU01000004.1"/>
</dbReference>
<dbReference type="InterPro" id="IPR036188">
    <property type="entry name" value="FAD/NAD-bd_sf"/>
</dbReference>
<keyword evidence="1" id="KW-0285">Flavoprotein</keyword>
<protein>
    <submittedName>
        <fullName evidence="4">Thioredoxin reductase</fullName>
    </submittedName>
</protein>
<dbReference type="EMBL" id="QKLU01000004">
    <property type="protein sequence ID" value="PYF73833.1"/>
    <property type="molecule type" value="Genomic_DNA"/>
</dbReference>
<evidence type="ECO:0000256" key="1">
    <source>
        <dbReference type="ARBA" id="ARBA00022630"/>
    </source>
</evidence>
<dbReference type="PANTHER" id="PTHR48105">
    <property type="entry name" value="THIOREDOXIN REDUCTASE 1-RELATED-RELATED"/>
    <property type="match status" value="1"/>
</dbReference>
<evidence type="ECO:0000313" key="5">
    <source>
        <dbReference type="Proteomes" id="UP000248198"/>
    </source>
</evidence>
<reference evidence="4 5" key="1">
    <citation type="submission" date="2018-06" db="EMBL/GenBank/DDBJ databases">
        <title>Genomic Encyclopedia of Archaeal and Bacterial Type Strains, Phase II (KMG-II): from individual species to whole genera.</title>
        <authorList>
            <person name="Goeker M."/>
        </authorList>
    </citation>
    <scope>NUCLEOTIDE SEQUENCE [LARGE SCALE GENOMIC DNA]</scope>
    <source>
        <strain evidence="4 5">DSM 27372</strain>
    </source>
</reference>
<dbReference type="GO" id="GO:0016491">
    <property type="term" value="F:oxidoreductase activity"/>
    <property type="evidence" value="ECO:0007669"/>
    <property type="project" value="UniProtKB-KW"/>
</dbReference>
<dbReference type="Gene3D" id="3.50.50.60">
    <property type="entry name" value="FAD/NAD(P)-binding domain"/>
    <property type="match status" value="2"/>
</dbReference>
<evidence type="ECO:0000313" key="4">
    <source>
        <dbReference type="EMBL" id="PYF73833.1"/>
    </source>
</evidence>
<proteinExistence type="predicted"/>
<name>A0A318UCN4_9SPHI</name>
<dbReference type="AlphaFoldDB" id="A0A318UCN4"/>
<sequence length="299" mass="32817">MNRKFDVVIVGGSYAGLSAAMTLGRAIREVLVVDSGKPCNRHTPHSHNFLTQDGKTPAEISVLGREQVMAYPTIEIRTGRVSQVTGVNHNFQVMIDDREIVEAKKVLFATGVKDLMPEISSFDDCWGISVIHCPYCHGYEFRDRRTGILVNGDKAFEFGRLIHNWTKELFVFTDGPSVINAEDMKKLSDLNIQIVEKKIKGFEHVKGYLHSVAFVDGSRLVLDVMYARVPFEQHCEIPELMGCVIGATGYIEVDELQKTSVAGIYAAGDNTTMGRAVSTAVAAGTRAGAAINHELLAGN</sequence>
<dbReference type="Pfam" id="PF07992">
    <property type="entry name" value="Pyr_redox_2"/>
    <property type="match status" value="1"/>
</dbReference>
<comment type="caution">
    <text evidence="4">The sequence shown here is derived from an EMBL/GenBank/DDBJ whole genome shotgun (WGS) entry which is preliminary data.</text>
</comment>
<keyword evidence="5" id="KW-1185">Reference proteome</keyword>
<accession>A0A318UCN4</accession>
<dbReference type="PRINTS" id="PR00469">
    <property type="entry name" value="PNDRDTASEII"/>
</dbReference>
<dbReference type="Proteomes" id="UP000248198">
    <property type="component" value="Unassembled WGS sequence"/>
</dbReference>
<dbReference type="SUPFAM" id="SSF51905">
    <property type="entry name" value="FAD/NAD(P)-binding domain"/>
    <property type="match status" value="1"/>
</dbReference>
<gene>
    <name evidence="4" type="ORF">B0O44_1042</name>
</gene>
<dbReference type="PRINTS" id="PR00368">
    <property type="entry name" value="FADPNR"/>
</dbReference>
<evidence type="ECO:0000259" key="3">
    <source>
        <dbReference type="Pfam" id="PF07992"/>
    </source>
</evidence>
<dbReference type="InterPro" id="IPR050097">
    <property type="entry name" value="Ferredoxin-NADP_redctase_2"/>
</dbReference>
<organism evidence="4 5">
    <name type="scientific">Pedobacter nutrimenti</name>
    <dbReference type="NCBI Taxonomy" id="1241337"/>
    <lineage>
        <taxon>Bacteria</taxon>
        <taxon>Pseudomonadati</taxon>
        <taxon>Bacteroidota</taxon>
        <taxon>Sphingobacteriia</taxon>
        <taxon>Sphingobacteriales</taxon>
        <taxon>Sphingobacteriaceae</taxon>
        <taxon>Pedobacter</taxon>
    </lineage>
</organism>
<feature type="domain" description="FAD/NAD(P)-binding" evidence="3">
    <location>
        <begin position="5"/>
        <end position="284"/>
    </location>
</feature>
<dbReference type="InterPro" id="IPR023753">
    <property type="entry name" value="FAD/NAD-binding_dom"/>
</dbReference>
<evidence type="ECO:0000256" key="2">
    <source>
        <dbReference type="ARBA" id="ARBA00023002"/>
    </source>
</evidence>
<dbReference type="OrthoDB" id="9806179at2"/>
<keyword evidence="2" id="KW-0560">Oxidoreductase</keyword>